<dbReference type="RefSeq" id="WP_073326966.1">
    <property type="nucleotide sequence ID" value="NZ_FQYO01000002.1"/>
</dbReference>
<dbReference type="Proteomes" id="UP000184292">
    <property type="component" value="Unassembled WGS sequence"/>
</dbReference>
<reference evidence="3 4" key="1">
    <citation type="submission" date="2016-11" db="EMBL/GenBank/DDBJ databases">
        <authorList>
            <person name="Jaros S."/>
            <person name="Januszkiewicz K."/>
            <person name="Wedrychowicz H."/>
        </authorList>
    </citation>
    <scope>NUCLEOTIDE SEQUENCE [LARGE SCALE GENOMIC DNA]</scope>
    <source>
        <strain evidence="3 4">DSM 100565</strain>
    </source>
</reference>
<feature type="transmembrane region" description="Helical" evidence="2">
    <location>
        <begin position="81"/>
        <end position="99"/>
    </location>
</feature>
<dbReference type="OrthoDB" id="7863342at2"/>
<evidence type="ECO:0000313" key="3">
    <source>
        <dbReference type="EMBL" id="SHI61791.1"/>
    </source>
</evidence>
<sequence length="342" mass="37517">MIPASSLSRQKRRLLLAVGGTALIAALRLGPSALVVYAAILAYVGAVLVLRLLPARRRLIEVATLGSLATAPFPVATELWIALSALFATALWHLLYGSWGERARLRFTLVSVRRAVAPLPADAVWQRLVPGSSHPDDYWTGTLLDFDADPDDPLTLYARFTTPEGLFTEATFTFLAAAPPESAIFEIDSETVPDEEEVALALRLEEVDHFRTQIDSRMTRANLPLRLAASHWFDDALGDDWTGLAQTTARRRRWSVERIVGQPTEGVEAMPGAAAGPGEARPPQEARPGTLVAPVLAPSPTRQARESRVQPIRNDRMKGIPDPDDFEEPFDIMKLMEDVRAS</sequence>
<keyword evidence="2" id="KW-1133">Transmembrane helix</keyword>
<feature type="compositionally biased region" description="Basic and acidic residues" evidence="1">
    <location>
        <begin position="303"/>
        <end position="321"/>
    </location>
</feature>
<gene>
    <name evidence="3" type="ORF">SAMN05444417_1249</name>
</gene>
<organism evidence="3 4">
    <name type="scientific">Wenxinia saemankumensis</name>
    <dbReference type="NCBI Taxonomy" id="1447782"/>
    <lineage>
        <taxon>Bacteria</taxon>
        <taxon>Pseudomonadati</taxon>
        <taxon>Pseudomonadota</taxon>
        <taxon>Alphaproteobacteria</taxon>
        <taxon>Rhodobacterales</taxon>
        <taxon>Roseobacteraceae</taxon>
        <taxon>Wenxinia</taxon>
    </lineage>
</organism>
<name>A0A1M6CLR9_9RHOB</name>
<feature type="transmembrane region" description="Helical" evidence="2">
    <location>
        <begin position="35"/>
        <end position="52"/>
    </location>
</feature>
<evidence type="ECO:0000256" key="1">
    <source>
        <dbReference type="SAM" id="MobiDB-lite"/>
    </source>
</evidence>
<evidence type="ECO:0000313" key="4">
    <source>
        <dbReference type="Proteomes" id="UP000184292"/>
    </source>
</evidence>
<feature type="region of interest" description="Disordered" evidence="1">
    <location>
        <begin position="264"/>
        <end position="329"/>
    </location>
</feature>
<feature type="transmembrane region" description="Helical" evidence="2">
    <location>
        <begin position="12"/>
        <end position="29"/>
    </location>
</feature>
<accession>A0A1M6CLR9</accession>
<feature type="compositionally biased region" description="Low complexity" evidence="1">
    <location>
        <begin position="265"/>
        <end position="283"/>
    </location>
</feature>
<evidence type="ECO:0000256" key="2">
    <source>
        <dbReference type="SAM" id="Phobius"/>
    </source>
</evidence>
<dbReference type="AlphaFoldDB" id="A0A1M6CLR9"/>
<dbReference type="EMBL" id="FQYO01000002">
    <property type="protein sequence ID" value="SHI61791.1"/>
    <property type="molecule type" value="Genomic_DNA"/>
</dbReference>
<keyword evidence="2" id="KW-0812">Transmembrane</keyword>
<protein>
    <submittedName>
        <fullName evidence="3">Uncharacterized protein</fullName>
    </submittedName>
</protein>
<proteinExistence type="predicted"/>
<keyword evidence="2" id="KW-0472">Membrane</keyword>
<keyword evidence="4" id="KW-1185">Reference proteome</keyword>